<dbReference type="OrthoDB" id="4060227at2759"/>
<evidence type="ECO:0000313" key="4">
    <source>
        <dbReference type="Proteomes" id="UP000256964"/>
    </source>
</evidence>
<proteinExistence type="predicted"/>
<accession>A0A371D726</accession>
<reference evidence="3 4" key="1">
    <citation type="journal article" date="2018" name="Biotechnol. Biofuels">
        <title>Integrative visual omics of the white-rot fungus Polyporus brumalis exposes the biotechnological potential of its oxidative enzymes for delignifying raw plant biomass.</title>
        <authorList>
            <person name="Miyauchi S."/>
            <person name="Rancon A."/>
            <person name="Drula E."/>
            <person name="Hage H."/>
            <person name="Chaduli D."/>
            <person name="Favel A."/>
            <person name="Grisel S."/>
            <person name="Henrissat B."/>
            <person name="Herpoel-Gimbert I."/>
            <person name="Ruiz-Duenas F.J."/>
            <person name="Chevret D."/>
            <person name="Hainaut M."/>
            <person name="Lin J."/>
            <person name="Wang M."/>
            <person name="Pangilinan J."/>
            <person name="Lipzen A."/>
            <person name="Lesage-Meessen L."/>
            <person name="Navarro D."/>
            <person name="Riley R."/>
            <person name="Grigoriev I.V."/>
            <person name="Zhou S."/>
            <person name="Raouche S."/>
            <person name="Rosso M.N."/>
        </authorList>
    </citation>
    <scope>NUCLEOTIDE SEQUENCE [LARGE SCALE GENOMIC DNA]</scope>
    <source>
        <strain evidence="3 4">BRFM 1820</strain>
    </source>
</reference>
<dbReference type="InterPro" id="IPR001138">
    <property type="entry name" value="Zn2Cys6_DnaBD"/>
</dbReference>
<dbReference type="GO" id="GO:0000981">
    <property type="term" value="F:DNA-binding transcription factor activity, RNA polymerase II-specific"/>
    <property type="evidence" value="ECO:0007669"/>
    <property type="project" value="InterPro"/>
</dbReference>
<dbReference type="CDD" id="cd00067">
    <property type="entry name" value="GAL4"/>
    <property type="match status" value="1"/>
</dbReference>
<dbReference type="SUPFAM" id="SSF57701">
    <property type="entry name" value="Zn2/Cys6 DNA-binding domain"/>
    <property type="match status" value="1"/>
</dbReference>
<dbReference type="Pfam" id="PF00172">
    <property type="entry name" value="Zn_clus"/>
    <property type="match status" value="1"/>
</dbReference>
<feature type="domain" description="Zn(2)-C6 fungal-type" evidence="2">
    <location>
        <begin position="51"/>
        <end position="83"/>
    </location>
</feature>
<organism evidence="3 4">
    <name type="scientific">Lentinus brumalis</name>
    <dbReference type="NCBI Taxonomy" id="2498619"/>
    <lineage>
        <taxon>Eukaryota</taxon>
        <taxon>Fungi</taxon>
        <taxon>Dikarya</taxon>
        <taxon>Basidiomycota</taxon>
        <taxon>Agaricomycotina</taxon>
        <taxon>Agaricomycetes</taxon>
        <taxon>Polyporales</taxon>
        <taxon>Polyporaceae</taxon>
        <taxon>Lentinus</taxon>
    </lineage>
</organism>
<feature type="region of interest" description="Disordered" evidence="1">
    <location>
        <begin position="90"/>
        <end position="116"/>
    </location>
</feature>
<dbReference type="EMBL" id="KZ857412">
    <property type="protein sequence ID" value="RDX48341.1"/>
    <property type="molecule type" value="Genomic_DNA"/>
</dbReference>
<sequence length="176" mass="18310">MAPGGKAACTGCSRRKLKCEDVLGQEACKECAAKERPCVRPAPGRKRCKKACALCKGDKLRCEESGQGPACSRCVDLDVECSFVVGEGFPRTADEPQAGADANPDSTSTTEAPEDMHEHAGPLTVADTFEGVQADVGPVTAAEPFVPVLSAARLSTIPSQSSCLSCIPSAHASPFR</sequence>
<dbReference type="Gene3D" id="4.10.240.10">
    <property type="entry name" value="Zn(2)-C6 fungal-type DNA-binding domain"/>
    <property type="match status" value="1"/>
</dbReference>
<dbReference type="PROSITE" id="PS50048">
    <property type="entry name" value="ZN2_CY6_FUNGAL_2"/>
    <property type="match status" value="2"/>
</dbReference>
<dbReference type="PROSITE" id="PS00463">
    <property type="entry name" value="ZN2_CY6_FUNGAL_1"/>
    <property type="match status" value="2"/>
</dbReference>
<dbReference type="AlphaFoldDB" id="A0A371D726"/>
<dbReference type="Proteomes" id="UP000256964">
    <property type="component" value="Unassembled WGS sequence"/>
</dbReference>
<dbReference type="InterPro" id="IPR036864">
    <property type="entry name" value="Zn2-C6_fun-type_DNA-bd_sf"/>
</dbReference>
<keyword evidence="4" id="KW-1185">Reference proteome</keyword>
<protein>
    <recommendedName>
        <fullName evidence="2">Zn(2)-C6 fungal-type domain-containing protein</fullName>
    </recommendedName>
</protein>
<evidence type="ECO:0000259" key="2">
    <source>
        <dbReference type="PROSITE" id="PS50048"/>
    </source>
</evidence>
<evidence type="ECO:0000313" key="3">
    <source>
        <dbReference type="EMBL" id="RDX48341.1"/>
    </source>
</evidence>
<feature type="domain" description="Zn(2)-C6 fungal-type" evidence="2">
    <location>
        <begin position="8"/>
        <end position="40"/>
    </location>
</feature>
<evidence type="ECO:0000256" key="1">
    <source>
        <dbReference type="SAM" id="MobiDB-lite"/>
    </source>
</evidence>
<name>A0A371D726_9APHY</name>
<gene>
    <name evidence="3" type="ORF">OH76DRAFT_668215</name>
</gene>
<dbReference type="GO" id="GO:0008270">
    <property type="term" value="F:zinc ion binding"/>
    <property type="evidence" value="ECO:0007669"/>
    <property type="project" value="InterPro"/>
</dbReference>